<dbReference type="Gene3D" id="3.30.950.30">
    <property type="entry name" value="Schlafen, AAA domain"/>
    <property type="match status" value="1"/>
</dbReference>
<dbReference type="InterPro" id="IPR038475">
    <property type="entry name" value="RecG_C_sf"/>
</dbReference>
<dbReference type="InterPro" id="IPR011991">
    <property type="entry name" value="ArsR-like_HTH"/>
</dbReference>
<dbReference type="CDD" id="cd00090">
    <property type="entry name" value="HTH_ARSR"/>
    <property type="match status" value="1"/>
</dbReference>
<dbReference type="PATRIC" id="fig|1618436.3.peg.243"/>
<dbReference type="InterPro" id="IPR007421">
    <property type="entry name" value="Schlafen_AlbA_2_dom"/>
</dbReference>
<dbReference type="Gene3D" id="1.10.10.10">
    <property type="entry name" value="Winged helix-like DNA-binding domain superfamily/Winged helix DNA-binding domain"/>
    <property type="match status" value="1"/>
</dbReference>
<proteinExistence type="predicted"/>
<dbReference type="PANTHER" id="PTHR30595">
    <property type="entry name" value="GLPR-RELATED TRANSCRIPTIONAL REPRESSOR"/>
    <property type="match status" value="1"/>
</dbReference>
<dbReference type="Proteomes" id="UP000034543">
    <property type="component" value="Unassembled WGS sequence"/>
</dbReference>
<dbReference type="EMBL" id="LCFB01000004">
    <property type="protein sequence ID" value="KKS85889.1"/>
    <property type="molecule type" value="Genomic_DNA"/>
</dbReference>
<reference evidence="2 3" key="1">
    <citation type="journal article" date="2015" name="Nature">
        <title>rRNA introns, odd ribosomes, and small enigmatic genomes across a large radiation of phyla.</title>
        <authorList>
            <person name="Brown C.T."/>
            <person name="Hug L.A."/>
            <person name="Thomas B.C."/>
            <person name="Sharon I."/>
            <person name="Castelle C.J."/>
            <person name="Singh A."/>
            <person name="Wilkins M.J."/>
            <person name="Williams K.H."/>
            <person name="Banfield J.F."/>
        </authorList>
    </citation>
    <scope>NUCLEOTIDE SEQUENCE [LARGE SCALE GENOMIC DNA]</scope>
</reference>
<dbReference type="STRING" id="1618436.UV59_C0004G0037"/>
<dbReference type="Pfam" id="PF04326">
    <property type="entry name" value="SLFN_AlbA_2"/>
    <property type="match status" value="1"/>
</dbReference>
<dbReference type="AlphaFoldDB" id="A0A0G1CK62"/>
<feature type="domain" description="HTH arsR-type" evidence="1">
    <location>
        <begin position="365"/>
        <end position="444"/>
    </location>
</feature>
<dbReference type="SUPFAM" id="SSF46785">
    <property type="entry name" value="Winged helix' DNA-binding domain"/>
    <property type="match status" value="1"/>
</dbReference>
<dbReference type="GO" id="GO:0003700">
    <property type="term" value="F:DNA-binding transcription factor activity"/>
    <property type="evidence" value="ECO:0007669"/>
    <property type="project" value="InterPro"/>
</dbReference>
<name>A0A0G1CK62_9BACT</name>
<sequence length="444" mass="50232">MEIIELLRILKEGESTVVEFKESLNKELKKTVCAFANTKGGKILIGVKDDGSPIGIKDSKIQQEISICLQALRPMPQINIEQIPIAATKIIVITIKESSMLTSYNNIAYIRVGTNNYPLSLDEVIEKSAESLRVFFDQITTDVPASELNKDLLKEYLERRQKTRGVNSSLDLTDIALSLKIIKKRDTGLFLTNAGILCFTQDPQKHIGNSTVRVTRFDDNEMRRYSFQQEYNGPLQKIVAEIEEYFLKNLNRIGGFTVGFKRQEFLEYPLPALREAIINAVIHRNYFDAADIRIFIFPERIEIRNPGSFPPGISIESPEHKPRNPQIAEFFYDFGLTEKYGSGIRKILKETSEHPLVGVKFIIKPYNTTVVFSKNISKIDLDSINLKILETLASGSKGSGEIARSIGLSRQSTVERLRNLRSLGFVKQEGEGPKTKYTFSKLIT</sequence>
<dbReference type="InterPro" id="IPR036388">
    <property type="entry name" value="WH-like_DNA-bd_sf"/>
</dbReference>
<organism evidence="2 3">
    <name type="scientific">Candidatus Gottesmanbacteria bacterium GW2011_GWA1_43_11</name>
    <dbReference type="NCBI Taxonomy" id="1618436"/>
    <lineage>
        <taxon>Bacteria</taxon>
        <taxon>Candidatus Gottesmaniibacteriota</taxon>
    </lineage>
</organism>
<dbReference type="InterPro" id="IPR036390">
    <property type="entry name" value="WH_DNA-bd_sf"/>
</dbReference>
<evidence type="ECO:0000259" key="1">
    <source>
        <dbReference type="PROSITE" id="PS50987"/>
    </source>
</evidence>
<protein>
    <recommendedName>
        <fullName evidence="1">HTH arsR-type domain-containing protein</fullName>
    </recommendedName>
</protein>
<dbReference type="PANTHER" id="PTHR30595:SF6">
    <property type="entry name" value="SCHLAFEN ALBA-2 DOMAIN-CONTAINING PROTEIN"/>
    <property type="match status" value="1"/>
</dbReference>
<evidence type="ECO:0000313" key="3">
    <source>
        <dbReference type="Proteomes" id="UP000034543"/>
    </source>
</evidence>
<accession>A0A0G1CK62</accession>
<dbReference type="Gene3D" id="3.30.565.60">
    <property type="match status" value="1"/>
</dbReference>
<evidence type="ECO:0000313" key="2">
    <source>
        <dbReference type="EMBL" id="KKS85889.1"/>
    </source>
</evidence>
<dbReference type="Pfam" id="PF13749">
    <property type="entry name" value="HATPase_c_4"/>
    <property type="match status" value="1"/>
</dbReference>
<dbReference type="PROSITE" id="PS50987">
    <property type="entry name" value="HTH_ARSR_2"/>
    <property type="match status" value="1"/>
</dbReference>
<comment type="caution">
    <text evidence="2">The sequence shown here is derived from an EMBL/GenBank/DDBJ whole genome shotgun (WGS) entry which is preliminary data.</text>
</comment>
<dbReference type="InterPro" id="IPR038461">
    <property type="entry name" value="Schlafen_AlbA_2_dom_sf"/>
</dbReference>
<dbReference type="InterPro" id="IPR001845">
    <property type="entry name" value="HTH_ArsR_DNA-bd_dom"/>
</dbReference>
<gene>
    <name evidence="2" type="ORF">UV59_C0004G0037</name>
</gene>